<dbReference type="AlphaFoldDB" id="A0A9P0P152"/>
<evidence type="ECO:0000313" key="1">
    <source>
        <dbReference type="EMBL" id="CAH1966892.1"/>
    </source>
</evidence>
<gene>
    <name evidence="1" type="ORF">ACAOBT_LOCUS7102</name>
</gene>
<proteinExistence type="predicted"/>
<dbReference type="EMBL" id="CAKOFQ010006739">
    <property type="protein sequence ID" value="CAH1966892.1"/>
    <property type="molecule type" value="Genomic_DNA"/>
</dbReference>
<sequence length="43" mass="5029">MTYTQSIVSLKCLCDILALRVNLIVQERPANSEKHFRKPWVLN</sequence>
<accession>A0A9P0P152</accession>
<name>A0A9P0P152_ACAOB</name>
<keyword evidence="2" id="KW-1185">Reference proteome</keyword>
<dbReference type="Proteomes" id="UP001152888">
    <property type="component" value="Unassembled WGS sequence"/>
</dbReference>
<comment type="caution">
    <text evidence="1">The sequence shown here is derived from an EMBL/GenBank/DDBJ whole genome shotgun (WGS) entry which is preliminary data.</text>
</comment>
<organism evidence="1 2">
    <name type="scientific">Acanthoscelides obtectus</name>
    <name type="common">Bean weevil</name>
    <name type="synonym">Bruchus obtectus</name>
    <dbReference type="NCBI Taxonomy" id="200917"/>
    <lineage>
        <taxon>Eukaryota</taxon>
        <taxon>Metazoa</taxon>
        <taxon>Ecdysozoa</taxon>
        <taxon>Arthropoda</taxon>
        <taxon>Hexapoda</taxon>
        <taxon>Insecta</taxon>
        <taxon>Pterygota</taxon>
        <taxon>Neoptera</taxon>
        <taxon>Endopterygota</taxon>
        <taxon>Coleoptera</taxon>
        <taxon>Polyphaga</taxon>
        <taxon>Cucujiformia</taxon>
        <taxon>Chrysomeloidea</taxon>
        <taxon>Chrysomelidae</taxon>
        <taxon>Bruchinae</taxon>
        <taxon>Bruchini</taxon>
        <taxon>Acanthoscelides</taxon>
    </lineage>
</organism>
<evidence type="ECO:0000313" key="2">
    <source>
        <dbReference type="Proteomes" id="UP001152888"/>
    </source>
</evidence>
<protein>
    <submittedName>
        <fullName evidence="1">Uncharacterized protein</fullName>
    </submittedName>
</protein>
<reference evidence="1" key="1">
    <citation type="submission" date="2022-03" db="EMBL/GenBank/DDBJ databases">
        <authorList>
            <person name="Sayadi A."/>
        </authorList>
    </citation>
    <scope>NUCLEOTIDE SEQUENCE</scope>
</reference>